<keyword evidence="2" id="KW-0808">Transferase</keyword>
<reference evidence="2" key="1">
    <citation type="submission" date="2020-10" db="EMBL/GenBank/DDBJ databases">
        <authorList>
            <person name="Gilroy R."/>
        </authorList>
    </citation>
    <scope>NUCLEOTIDE SEQUENCE</scope>
    <source>
        <strain evidence="2">10669</strain>
    </source>
</reference>
<accession>A0A9D1NLC4</accession>
<sequence>MLFHKIVHELIRPAKDLNRFFLKLKEQVLSKIYGGGIFVDAKVYRGWSGKIVSQNWGDDLNAHFLEKLFQKRMYFFPPKKSCAPRYQFIGSIVGPHHGESVRIVWGSGLLRELPAPEDMGNQRFLSVRGPLTRASLLRCGVDCPEVYGDPALLLPRFLDYTPPSPQNRRGIGVISAWWEHKNPQFFKFLKNFGNTARRIKTRDYKDWKDFIREICSCEFVISSSLHGIIVAEAYGIPSLWVIFSKKQQNEGHYFKYRDFYLSIGKNISEPLMVTESTTEEELRRKIVSWKPGKIETDALLAACPFTIAPSGKANLNEN</sequence>
<gene>
    <name evidence="2" type="ORF">IAC75_05790</name>
</gene>
<dbReference type="Pfam" id="PF04230">
    <property type="entry name" value="PS_pyruv_trans"/>
    <property type="match status" value="1"/>
</dbReference>
<feature type="domain" description="Polysaccharide pyruvyl transferase" evidence="1">
    <location>
        <begin position="124"/>
        <end position="241"/>
    </location>
</feature>
<name>A0A9D1NLC4_9BACT</name>
<dbReference type="GO" id="GO:0016740">
    <property type="term" value="F:transferase activity"/>
    <property type="evidence" value="ECO:0007669"/>
    <property type="project" value="UniProtKB-KW"/>
</dbReference>
<comment type="caution">
    <text evidence="2">The sequence shown here is derived from an EMBL/GenBank/DDBJ whole genome shotgun (WGS) entry which is preliminary data.</text>
</comment>
<dbReference type="AlphaFoldDB" id="A0A9D1NLC4"/>
<organism evidence="2 3">
    <name type="scientific">Candidatus Spyradosoma merdigallinarum</name>
    <dbReference type="NCBI Taxonomy" id="2840950"/>
    <lineage>
        <taxon>Bacteria</taxon>
        <taxon>Pseudomonadati</taxon>
        <taxon>Verrucomicrobiota</taxon>
        <taxon>Opitutia</taxon>
        <taxon>Opitutia incertae sedis</taxon>
        <taxon>Candidatus Spyradosoma</taxon>
    </lineage>
</organism>
<dbReference type="Proteomes" id="UP000886812">
    <property type="component" value="Unassembled WGS sequence"/>
</dbReference>
<evidence type="ECO:0000259" key="1">
    <source>
        <dbReference type="Pfam" id="PF04230"/>
    </source>
</evidence>
<evidence type="ECO:0000313" key="3">
    <source>
        <dbReference type="Proteomes" id="UP000886812"/>
    </source>
</evidence>
<dbReference type="InterPro" id="IPR007345">
    <property type="entry name" value="Polysacch_pyruvyl_Trfase"/>
</dbReference>
<protein>
    <submittedName>
        <fullName evidence="2">Polysaccharide pyruvyl transferase family protein</fullName>
    </submittedName>
</protein>
<reference evidence="2" key="2">
    <citation type="journal article" date="2021" name="PeerJ">
        <title>Extensive microbial diversity within the chicken gut microbiome revealed by metagenomics and culture.</title>
        <authorList>
            <person name="Gilroy R."/>
            <person name="Ravi A."/>
            <person name="Getino M."/>
            <person name="Pursley I."/>
            <person name="Horton D.L."/>
            <person name="Alikhan N.F."/>
            <person name="Baker D."/>
            <person name="Gharbi K."/>
            <person name="Hall N."/>
            <person name="Watson M."/>
            <person name="Adriaenssens E.M."/>
            <person name="Foster-Nyarko E."/>
            <person name="Jarju S."/>
            <person name="Secka A."/>
            <person name="Antonio M."/>
            <person name="Oren A."/>
            <person name="Chaudhuri R.R."/>
            <person name="La Ragione R."/>
            <person name="Hildebrand F."/>
            <person name="Pallen M.J."/>
        </authorList>
    </citation>
    <scope>NUCLEOTIDE SEQUENCE</scope>
    <source>
        <strain evidence="2">10669</strain>
    </source>
</reference>
<proteinExistence type="predicted"/>
<evidence type="ECO:0000313" key="2">
    <source>
        <dbReference type="EMBL" id="HIV04642.1"/>
    </source>
</evidence>
<dbReference type="EMBL" id="DVOG01000148">
    <property type="protein sequence ID" value="HIV04642.1"/>
    <property type="molecule type" value="Genomic_DNA"/>
</dbReference>